<keyword evidence="2" id="KW-1185">Reference proteome</keyword>
<name>A0A1I0Z7P1_9CLOT</name>
<organism evidence="1 2">
    <name type="scientific">Clostridium frigidicarnis</name>
    <dbReference type="NCBI Taxonomy" id="84698"/>
    <lineage>
        <taxon>Bacteria</taxon>
        <taxon>Bacillati</taxon>
        <taxon>Bacillota</taxon>
        <taxon>Clostridia</taxon>
        <taxon>Eubacteriales</taxon>
        <taxon>Clostridiaceae</taxon>
        <taxon>Clostridium</taxon>
    </lineage>
</organism>
<evidence type="ECO:0000313" key="1">
    <source>
        <dbReference type="EMBL" id="SFB21655.1"/>
    </source>
</evidence>
<accession>A0A1I0Z7P1</accession>
<evidence type="ECO:0000313" key="2">
    <source>
        <dbReference type="Proteomes" id="UP000198619"/>
    </source>
</evidence>
<protein>
    <submittedName>
        <fullName evidence="1">Uncharacterized protein</fullName>
    </submittedName>
</protein>
<sequence length="47" mass="5506">MASSKDDLKARARQMLINGDEFEKIEKDTGLRQKDLKRIQKEISSHF</sequence>
<dbReference type="AlphaFoldDB" id="A0A1I0Z7P1"/>
<reference evidence="1 2" key="1">
    <citation type="submission" date="2016-10" db="EMBL/GenBank/DDBJ databases">
        <authorList>
            <person name="de Groot N.N."/>
        </authorList>
    </citation>
    <scope>NUCLEOTIDE SEQUENCE [LARGE SCALE GENOMIC DNA]</scope>
    <source>
        <strain evidence="1 2">DSM 12271</strain>
    </source>
</reference>
<gene>
    <name evidence="1" type="ORF">SAMN04488528_101829</name>
</gene>
<dbReference type="Proteomes" id="UP000198619">
    <property type="component" value="Unassembled WGS sequence"/>
</dbReference>
<dbReference type="EMBL" id="FOKI01000018">
    <property type="protein sequence ID" value="SFB21655.1"/>
    <property type="molecule type" value="Genomic_DNA"/>
</dbReference>
<proteinExistence type="predicted"/>
<dbReference type="RefSeq" id="WP_177199404.1">
    <property type="nucleotide sequence ID" value="NZ_FOKI01000018.1"/>
</dbReference>